<keyword evidence="1" id="KW-0732">Signal</keyword>
<dbReference type="AlphaFoldDB" id="A0A9X4RUX4"/>
<evidence type="ECO:0000313" key="2">
    <source>
        <dbReference type="EMBL" id="MDG4945210.1"/>
    </source>
</evidence>
<dbReference type="EMBL" id="JANCMU010000001">
    <property type="protein sequence ID" value="MDG4945210.1"/>
    <property type="molecule type" value="Genomic_DNA"/>
</dbReference>
<dbReference type="Proteomes" id="UP001152599">
    <property type="component" value="Unassembled WGS sequence"/>
</dbReference>
<name>A0A9X4RUX4_9FLAO</name>
<evidence type="ECO:0000313" key="3">
    <source>
        <dbReference type="Proteomes" id="UP001152599"/>
    </source>
</evidence>
<organism evidence="2 3">
    <name type="scientific">Profundicola chukchiensis</name>
    <dbReference type="NCBI Taxonomy" id="2961959"/>
    <lineage>
        <taxon>Bacteria</taxon>
        <taxon>Pseudomonadati</taxon>
        <taxon>Bacteroidota</taxon>
        <taxon>Flavobacteriia</taxon>
        <taxon>Flavobacteriales</taxon>
        <taxon>Weeksellaceae</taxon>
        <taxon>Profundicola</taxon>
    </lineage>
</organism>
<comment type="caution">
    <text evidence="2">The sequence shown here is derived from an EMBL/GenBank/DDBJ whole genome shotgun (WGS) entry which is preliminary data.</text>
</comment>
<accession>A0A9X4RUX4</accession>
<feature type="signal peptide" evidence="1">
    <location>
        <begin position="1"/>
        <end position="22"/>
    </location>
</feature>
<feature type="chain" id="PRO_5040964482" evidence="1">
    <location>
        <begin position="23"/>
        <end position="95"/>
    </location>
</feature>
<protein>
    <submittedName>
        <fullName evidence="2">Uncharacterized protein</fullName>
    </submittedName>
</protein>
<dbReference type="RefSeq" id="WP_304419903.1">
    <property type="nucleotide sequence ID" value="NZ_JANCMU010000001.1"/>
</dbReference>
<gene>
    <name evidence="2" type="ORF">NMK71_02185</name>
</gene>
<reference evidence="2" key="1">
    <citation type="submission" date="2022-07" db="EMBL/GenBank/DDBJ databases">
        <title>Description and genome-wide analysis of Profundicola chukchiensis gen. nov., sp. nov., marine bacteria isolated from bottom sediments of the Chukchi Sea.</title>
        <authorList>
            <person name="Romanenko L."/>
            <person name="Otstavnykh N."/>
            <person name="Kurilenko V."/>
            <person name="Eremeev V."/>
            <person name="Velansky P."/>
            <person name="Mikhailov V."/>
            <person name="Isaeva M."/>
        </authorList>
    </citation>
    <scope>NUCLEOTIDE SEQUENCE</scope>
    <source>
        <strain evidence="2">KMM 9713</strain>
    </source>
</reference>
<sequence>MKNLFFTMALLFGCFILSFANSKTNSIQEENDFLNSSQNISYTSLQKVKFNNKNQECVEYADNVVNFFEHENSSLSSAELTEIHDRAYSYCMSQK</sequence>
<keyword evidence="3" id="KW-1185">Reference proteome</keyword>
<evidence type="ECO:0000256" key="1">
    <source>
        <dbReference type="SAM" id="SignalP"/>
    </source>
</evidence>
<proteinExistence type="predicted"/>